<dbReference type="InterPro" id="IPR048012">
    <property type="entry name" value="BfmA-like_N"/>
</dbReference>
<proteinExistence type="predicted"/>
<dbReference type="EMBL" id="CP120682">
    <property type="protein sequence ID" value="WKN38678.1"/>
    <property type="molecule type" value="Genomic_DNA"/>
</dbReference>
<reference evidence="1" key="2">
    <citation type="journal article" date="2024" name="Antonie Van Leeuwenhoek">
        <title>Roseihalotalea indica gen. nov., sp. nov., a halophilic Bacteroidetes from mesopelagic Southwest Indian Ocean with higher carbohydrate metabolic potential.</title>
        <authorList>
            <person name="Chen B."/>
            <person name="Zhang M."/>
            <person name="Lin D."/>
            <person name="Ye J."/>
            <person name="Tang K."/>
        </authorList>
    </citation>
    <scope>NUCLEOTIDE SEQUENCE</scope>
    <source>
        <strain evidence="1">TK19036</strain>
    </source>
</reference>
<dbReference type="AlphaFoldDB" id="A0AA49JEZ1"/>
<sequence length="141" mass="16274">MSTSKKINVSNAFHRRLDQEAGRLKLSYKEYLEAAGEFFIARKVDPRAYQAGQHEEFAQLLRLAVDRIFSYLVFQEQHILRAMHTEASKARIMGELAVNHLLTLITEDDTTLQALQHQDQQYLAERLRQVADQLDASKSKT</sequence>
<accession>A0AA49JEZ1</accession>
<evidence type="ECO:0000313" key="1">
    <source>
        <dbReference type="EMBL" id="WKN38678.1"/>
    </source>
</evidence>
<reference evidence="1" key="1">
    <citation type="journal article" date="2023" name="Comput. Struct. Biotechnol. J.">
        <title>Discovery of a novel marine Bacteroidetes with a rich repertoire of carbohydrate-active enzymes.</title>
        <authorList>
            <person name="Chen B."/>
            <person name="Liu G."/>
            <person name="Chen Q."/>
            <person name="Wang H."/>
            <person name="Liu L."/>
            <person name="Tang K."/>
        </authorList>
    </citation>
    <scope>NUCLEOTIDE SEQUENCE</scope>
    <source>
        <strain evidence="1">TK19036</strain>
    </source>
</reference>
<gene>
    <name evidence="1" type="ORF">K4G66_08180</name>
</gene>
<dbReference type="NCBIfam" id="NF041200">
    <property type="entry name" value="mob_BfmA_Nterm"/>
    <property type="match status" value="1"/>
</dbReference>
<protein>
    <submittedName>
        <fullName evidence="1">BfmA/BtgA family mobilization protein</fullName>
    </submittedName>
</protein>
<name>A0AA49JEZ1_9BACT</name>
<organism evidence="1">
    <name type="scientific">Roseihalotalea indica</name>
    <dbReference type="NCBI Taxonomy" id="2867963"/>
    <lineage>
        <taxon>Bacteria</taxon>
        <taxon>Pseudomonadati</taxon>
        <taxon>Bacteroidota</taxon>
        <taxon>Cytophagia</taxon>
        <taxon>Cytophagales</taxon>
        <taxon>Catalimonadaceae</taxon>
        <taxon>Roseihalotalea</taxon>
    </lineage>
</organism>